<proteinExistence type="predicted"/>
<reference evidence="2" key="1">
    <citation type="journal article" date="2016" name="Nat. Biotechnol.">
        <title>Sequencing wild and cultivated cassava and related species reveals extensive interspecific hybridization and genetic diversity.</title>
        <authorList>
            <person name="Bredeson J.V."/>
            <person name="Lyons J.B."/>
            <person name="Prochnik S.E."/>
            <person name="Wu G.A."/>
            <person name="Ha C.M."/>
            <person name="Edsinger-Gonzales E."/>
            <person name="Grimwood J."/>
            <person name="Schmutz J."/>
            <person name="Rabbi I.Y."/>
            <person name="Egesi C."/>
            <person name="Nauluvula P."/>
            <person name="Lebot V."/>
            <person name="Ndunguru J."/>
            <person name="Mkamilo G."/>
            <person name="Bart R.S."/>
            <person name="Setter T.L."/>
            <person name="Gleadow R.M."/>
            <person name="Kulakow P."/>
            <person name="Ferguson M.E."/>
            <person name="Rounsley S."/>
            <person name="Rokhsar D.S."/>
        </authorList>
    </citation>
    <scope>NUCLEOTIDE SEQUENCE [LARGE SCALE GENOMIC DNA]</scope>
    <source>
        <strain evidence="2">cv. AM560-2</strain>
    </source>
</reference>
<gene>
    <name evidence="1" type="ORF">MANES_12G076851v8</name>
</gene>
<protein>
    <submittedName>
        <fullName evidence="1">Uncharacterized protein</fullName>
    </submittedName>
</protein>
<dbReference type="EMBL" id="CM004398">
    <property type="protein sequence ID" value="KAG8642323.1"/>
    <property type="molecule type" value="Genomic_DNA"/>
</dbReference>
<comment type="caution">
    <text evidence="1">The sequence shown here is derived from an EMBL/GenBank/DDBJ whole genome shotgun (WGS) entry which is preliminary data.</text>
</comment>
<sequence length="175" mass="20501">MGQLLYFGFPILDLTYLTQLLSQFMQALRRTQWLSQLYSTQCMSLVSKKMKKQKTMSGSFTEIEYRSVASTTYEVSNRASFAGLLHCDNKTTQQHRAANLIFYERMKHLEINCHIVHNLISYGFLRTMHVGSKQLLVDLFITPLEVLTFIFYCPRWILEVFSIFILRMGFILKMG</sequence>
<name>A0ACB7GRM3_MANES</name>
<accession>A0ACB7GRM3</accession>
<evidence type="ECO:0000313" key="2">
    <source>
        <dbReference type="Proteomes" id="UP000091857"/>
    </source>
</evidence>
<dbReference type="Proteomes" id="UP000091857">
    <property type="component" value="Chromosome 12"/>
</dbReference>
<organism evidence="1 2">
    <name type="scientific">Manihot esculenta</name>
    <name type="common">Cassava</name>
    <name type="synonym">Jatropha manihot</name>
    <dbReference type="NCBI Taxonomy" id="3983"/>
    <lineage>
        <taxon>Eukaryota</taxon>
        <taxon>Viridiplantae</taxon>
        <taxon>Streptophyta</taxon>
        <taxon>Embryophyta</taxon>
        <taxon>Tracheophyta</taxon>
        <taxon>Spermatophyta</taxon>
        <taxon>Magnoliopsida</taxon>
        <taxon>eudicotyledons</taxon>
        <taxon>Gunneridae</taxon>
        <taxon>Pentapetalae</taxon>
        <taxon>rosids</taxon>
        <taxon>fabids</taxon>
        <taxon>Malpighiales</taxon>
        <taxon>Euphorbiaceae</taxon>
        <taxon>Crotonoideae</taxon>
        <taxon>Manihoteae</taxon>
        <taxon>Manihot</taxon>
    </lineage>
</organism>
<evidence type="ECO:0000313" key="1">
    <source>
        <dbReference type="EMBL" id="KAG8642323.1"/>
    </source>
</evidence>
<keyword evidence="2" id="KW-1185">Reference proteome</keyword>